<dbReference type="VEuPathDB" id="FungiDB:SI65_05303"/>
<dbReference type="EMBL" id="JXNT01000005">
    <property type="protein sequence ID" value="ODM18686.1"/>
    <property type="molecule type" value="Genomic_DNA"/>
</dbReference>
<gene>
    <name evidence="1" type="ORF">SI65_05303</name>
</gene>
<dbReference type="OrthoDB" id="2156052at2759"/>
<proteinExistence type="predicted"/>
<protein>
    <submittedName>
        <fullName evidence="1">Uncharacterized protein</fullName>
    </submittedName>
</protein>
<keyword evidence="2" id="KW-1185">Reference proteome</keyword>
<name>A0A1E3BE73_ASPCR</name>
<sequence length="180" mass="19897">MSLPIEACATNPTLRQCLLALTSFASEDSKFIKPNGFDESQLMTPAQPCAQASSRIYPLRNQVTARETTVDEGIGSHTIMFGGDDGVARSWVNCKRLIRISEEKAIFEVTWDGKPAIAKCWPPSLSRCYSDEATTYEKIYEQQPGGFDFLQPCSAMAGSAARPSFPMATYWSSVRLRVSH</sequence>
<comment type="caution">
    <text evidence="1">The sequence shown here is derived from an EMBL/GenBank/DDBJ whole genome shotgun (WGS) entry which is preliminary data.</text>
</comment>
<dbReference type="AlphaFoldDB" id="A0A1E3BE73"/>
<dbReference type="Proteomes" id="UP000094569">
    <property type="component" value="Unassembled WGS sequence"/>
</dbReference>
<organism evidence="1 2">
    <name type="scientific">Aspergillus cristatus</name>
    <name type="common">Chinese Fuzhuan brick tea-fermentation fungus</name>
    <name type="synonym">Eurotium cristatum</name>
    <dbReference type="NCBI Taxonomy" id="573508"/>
    <lineage>
        <taxon>Eukaryota</taxon>
        <taxon>Fungi</taxon>
        <taxon>Dikarya</taxon>
        <taxon>Ascomycota</taxon>
        <taxon>Pezizomycotina</taxon>
        <taxon>Eurotiomycetes</taxon>
        <taxon>Eurotiomycetidae</taxon>
        <taxon>Eurotiales</taxon>
        <taxon>Aspergillaceae</taxon>
        <taxon>Aspergillus</taxon>
        <taxon>Aspergillus subgen. Aspergillus</taxon>
    </lineage>
</organism>
<evidence type="ECO:0000313" key="1">
    <source>
        <dbReference type="EMBL" id="ODM18686.1"/>
    </source>
</evidence>
<evidence type="ECO:0000313" key="2">
    <source>
        <dbReference type="Proteomes" id="UP000094569"/>
    </source>
</evidence>
<reference evidence="1 2" key="1">
    <citation type="journal article" date="2016" name="BMC Genomics">
        <title>Comparative genomic and transcriptomic analyses of the Fuzhuan brick tea-fermentation fungus Aspergillus cristatus.</title>
        <authorList>
            <person name="Ge Y."/>
            <person name="Wang Y."/>
            <person name="Liu Y."/>
            <person name="Tan Y."/>
            <person name="Ren X."/>
            <person name="Zhang X."/>
            <person name="Hyde K.D."/>
            <person name="Liu Y."/>
            <person name="Liu Z."/>
        </authorList>
    </citation>
    <scope>NUCLEOTIDE SEQUENCE [LARGE SCALE GENOMIC DNA]</scope>
    <source>
        <strain evidence="1 2">GZAAS20.1005</strain>
    </source>
</reference>
<accession>A0A1E3BE73</accession>